<dbReference type="EMBL" id="KV442038">
    <property type="protein sequence ID" value="OAQ29979.1"/>
    <property type="molecule type" value="Genomic_DNA"/>
</dbReference>
<feature type="region of interest" description="Disordered" evidence="2">
    <location>
        <begin position="317"/>
        <end position="336"/>
    </location>
</feature>
<feature type="domain" description="EH" evidence="3">
    <location>
        <begin position="202"/>
        <end position="291"/>
    </location>
</feature>
<dbReference type="SUPFAM" id="SSF47473">
    <property type="entry name" value="EF-hand"/>
    <property type="match status" value="2"/>
</dbReference>
<dbReference type="SMART" id="SM00027">
    <property type="entry name" value="EH"/>
    <property type="match status" value="2"/>
</dbReference>
<evidence type="ECO:0000256" key="1">
    <source>
        <dbReference type="SAM" id="Coils"/>
    </source>
</evidence>
<feature type="compositionally biased region" description="Polar residues" evidence="2">
    <location>
        <begin position="358"/>
        <end position="368"/>
    </location>
</feature>
<dbReference type="InterPro" id="IPR011992">
    <property type="entry name" value="EF-hand-dom_pair"/>
</dbReference>
<feature type="region of interest" description="Disordered" evidence="2">
    <location>
        <begin position="170"/>
        <end position="195"/>
    </location>
</feature>
<evidence type="ECO:0000259" key="3">
    <source>
        <dbReference type="PROSITE" id="PS50031"/>
    </source>
</evidence>
<dbReference type="SMART" id="SM00054">
    <property type="entry name" value="EFh"/>
    <property type="match status" value="2"/>
</dbReference>
<keyword evidence="6" id="KW-1185">Reference proteome</keyword>
<reference evidence="5 6" key="1">
    <citation type="submission" date="2016-05" db="EMBL/GenBank/DDBJ databases">
        <title>Genome sequencing reveals origins of a unique bacterial endosymbiosis in the earliest lineages of terrestrial Fungi.</title>
        <authorList>
            <consortium name="DOE Joint Genome Institute"/>
            <person name="Uehling J."/>
            <person name="Gryganskyi A."/>
            <person name="Hameed K."/>
            <person name="Tschaplinski T."/>
            <person name="Misztal P."/>
            <person name="Wu S."/>
            <person name="Desiro A."/>
            <person name="Vande Pol N."/>
            <person name="Du Z.-Y."/>
            <person name="Zienkiewicz A."/>
            <person name="Zienkiewicz K."/>
            <person name="Morin E."/>
            <person name="Tisserant E."/>
            <person name="Splivallo R."/>
            <person name="Hainaut M."/>
            <person name="Henrissat B."/>
            <person name="Ohm R."/>
            <person name="Kuo A."/>
            <person name="Yan J."/>
            <person name="Lipzen A."/>
            <person name="Nolan M."/>
            <person name="Labutti K."/>
            <person name="Barry K."/>
            <person name="Goldstein A."/>
            <person name="Labbe J."/>
            <person name="Schadt C."/>
            <person name="Tuskan G."/>
            <person name="Grigoriev I."/>
            <person name="Martin F."/>
            <person name="Vilgalys R."/>
            <person name="Bonito G."/>
        </authorList>
    </citation>
    <scope>NUCLEOTIDE SEQUENCE [LARGE SCALE GENOMIC DNA]</scope>
    <source>
        <strain evidence="5 6">AG-77</strain>
    </source>
</reference>
<feature type="region of interest" description="Disordered" evidence="2">
    <location>
        <begin position="549"/>
        <end position="648"/>
    </location>
</feature>
<dbReference type="PROSITE" id="PS50222">
    <property type="entry name" value="EF_HAND_2"/>
    <property type="match status" value="1"/>
</dbReference>
<sequence>MSRDITNSPRRPVTPLTHFEGITTHKTQYSTPPLYGSALTSATTTSYSTSSEPIISDENKDKYARMFAACGPVSGLLGSDKAEPDLVCSTSVSLADTKERGSLDITDFTIAMFYIQQTMDGHISNLPKSLPASLLKAATGASTRAGSISLGPQPTSELQVSKDLLQSLRVGGQKKGDTPTTSRQSPGGSSDRDVPWEVTAEEKAKFDRYFDLLDIDRDGFVEEEAVPFFRESKLSDTVLAQIWDLADITNTGRLTKDEFAVAMHVINNKIAYNKPIPETLPMPMVPPSLRAGAALSKSSSQNDDFFSREAYNKSSRNFTPNVVEDPFQNTGSLSYKQQPSLPVDLFDLPSTTSSSSSQNDKTSGNSLPLNFFDLPLTTSSSSSSPQTNKTRTVQASGNQDLWTTLANGESDLTVLDTKLNQEAKVVKDLQTERAQLKEKISRAQDMRGMMEQRLFNLKTQKEQESKTIDDLKSSLASMESEMANLRMAIDVSKRELEIAQEDKRSFLKALAEGREESVELKASLQRSCDEVVELRKDLEMRMNMLGLDPVDFPSVPGPEPRPGPGGAPSQAEAAERNGRVTRGPQFVRDDLIATPPRQRNPEFRAPEPERLGRGPQDNGDFHGIGLSKPIQEQPWHFMAQQESLSREQ</sequence>
<dbReference type="GO" id="GO:0005886">
    <property type="term" value="C:plasma membrane"/>
    <property type="evidence" value="ECO:0007669"/>
    <property type="project" value="TreeGrafter"/>
</dbReference>
<feature type="compositionally biased region" description="Polar residues" evidence="2">
    <location>
        <begin position="178"/>
        <end position="188"/>
    </location>
</feature>
<dbReference type="PANTHER" id="PTHR11216">
    <property type="entry name" value="EH DOMAIN"/>
    <property type="match status" value="1"/>
</dbReference>
<feature type="compositionally biased region" description="Basic and acidic residues" evidence="2">
    <location>
        <begin position="599"/>
        <end position="612"/>
    </location>
</feature>
<feature type="region of interest" description="Disordered" evidence="2">
    <location>
        <begin position="344"/>
        <end position="395"/>
    </location>
</feature>
<dbReference type="AlphaFoldDB" id="A0A197K0G3"/>
<dbReference type="PROSITE" id="PS50031">
    <property type="entry name" value="EH"/>
    <property type="match status" value="1"/>
</dbReference>
<evidence type="ECO:0008006" key="7">
    <source>
        <dbReference type="Google" id="ProtNLM"/>
    </source>
</evidence>
<dbReference type="GO" id="GO:0006897">
    <property type="term" value="P:endocytosis"/>
    <property type="evidence" value="ECO:0007669"/>
    <property type="project" value="TreeGrafter"/>
</dbReference>
<evidence type="ECO:0000256" key="2">
    <source>
        <dbReference type="SAM" id="MobiDB-lite"/>
    </source>
</evidence>
<dbReference type="InterPro" id="IPR002048">
    <property type="entry name" value="EF_hand_dom"/>
</dbReference>
<keyword evidence="1" id="KW-0175">Coiled coil</keyword>
<feature type="compositionally biased region" description="Polar residues" evidence="2">
    <location>
        <begin position="327"/>
        <end position="336"/>
    </location>
</feature>
<dbReference type="PANTHER" id="PTHR11216:SF170">
    <property type="entry name" value="DYNAMIN ASSOCIATED PROTEIN 160, ISOFORM D"/>
    <property type="match status" value="1"/>
</dbReference>
<feature type="domain" description="EF-hand" evidence="4">
    <location>
        <begin position="234"/>
        <end position="269"/>
    </location>
</feature>
<feature type="coiled-coil region" evidence="1">
    <location>
        <begin position="419"/>
        <end position="502"/>
    </location>
</feature>
<dbReference type="CDD" id="cd00052">
    <property type="entry name" value="EH"/>
    <property type="match status" value="1"/>
</dbReference>
<evidence type="ECO:0000313" key="5">
    <source>
        <dbReference type="EMBL" id="OAQ29979.1"/>
    </source>
</evidence>
<dbReference type="OrthoDB" id="524326at2759"/>
<accession>A0A197K0G3</accession>
<evidence type="ECO:0000313" key="6">
    <source>
        <dbReference type="Proteomes" id="UP000078512"/>
    </source>
</evidence>
<feature type="compositionally biased region" description="Pro residues" evidence="2">
    <location>
        <begin position="555"/>
        <end position="565"/>
    </location>
</feature>
<dbReference type="Proteomes" id="UP000078512">
    <property type="component" value="Unassembled WGS sequence"/>
</dbReference>
<name>A0A197K0G3_9FUNG</name>
<feature type="compositionally biased region" description="Polar residues" evidence="2">
    <location>
        <begin position="385"/>
        <end position="395"/>
    </location>
</feature>
<dbReference type="InterPro" id="IPR000261">
    <property type="entry name" value="EH_dom"/>
</dbReference>
<gene>
    <name evidence="5" type="ORF">K457DRAFT_18829</name>
</gene>
<dbReference type="GO" id="GO:0005509">
    <property type="term" value="F:calcium ion binding"/>
    <property type="evidence" value="ECO:0007669"/>
    <property type="project" value="InterPro"/>
</dbReference>
<protein>
    <recommendedName>
        <fullName evidence="7">EF-hand</fullName>
    </recommendedName>
</protein>
<dbReference type="Gene3D" id="1.10.238.10">
    <property type="entry name" value="EF-hand"/>
    <property type="match status" value="2"/>
</dbReference>
<proteinExistence type="predicted"/>
<dbReference type="Pfam" id="PF12763">
    <property type="entry name" value="EH"/>
    <property type="match status" value="2"/>
</dbReference>
<organism evidence="5 6">
    <name type="scientific">Linnemannia elongata AG-77</name>
    <dbReference type="NCBI Taxonomy" id="1314771"/>
    <lineage>
        <taxon>Eukaryota</taxon>
        <taxon>Fungi</taxon>
        <taxon>Fungi incertae sedis</taxon>
        <taxon>Mucoromycota</taxon>
        <taxon>Mortierellomycotina</taxon>
        <taxon>Mortierellomycetes</taxon>
        <taxon>Mortierellales</taxon>
        <taxon>Mortierellaceae</taxon>
        <taxon>Linnemannia</taxon>
    </lineage>
</organism>
<evidence type="ECO:0000259" key="4">
    <source>
        <dbReference type="PROSITE" id="PS50222"/>
    </source>
</evidence>
<dbReference type="Gene3D" id="1.10.287.1490">
    <property type="match status" value="1"/>
</dbReference>
<dbReference type="GO" id="GO:0016197">
    <property type="term" value="P:endosomal transport"/>
    <property type="evidence" value="ECO:0007669"/>
    <property type="project" value="TreeGrafter"/>
</dbReference>
<dbReference type="STRING" id="1314771.A0A197K0G3"/>
<dbReference type="GO" id="GO:0005737">
    <property type="term" value="C:cytoplasm"/>
    <property type="evidence" value="ECO:0007669"/>
    <property type="project" value="TreeGrafter"/>
</dbReference>